<gene>
    <name evidence="3" type="ORF">LZC94_07745</name>
</gene>
<keyword evidence="2" id="KW-0732">Signal</keyword>
<feature type="compositionally biased region" description="Low complexity" evidence="1">
    <location>
        <begin position="34"/>
        <end position="52"/>
    </location>
</feature>
<proteinExistence type="predicted"/>
<keyword evidence="4" id="KW-1185">Reference proteome</keyword>
<evidence type="ECO:0000256" key="1">
    <source>
        <dbReference type="SAM" id="MobiDB-lite"/>
    </source>
</evidence>
<dbReference type="PANTHER" id="PTHR33361">
    <property type="entry name" value="GLR0591 PROTEIN"/>
    <property type="match status" value="1"/>
</dbReference>
<feature type="signal peptide" evidence="2">
    <location>
        <begin position="1"/>
        <end position="18"/>
    </location>
</feature>
<evidence type="ECO:0000313" key="3">
    <source>
        <dbReference type="EMBL" id="WXB17159.1"/>
    </source>
</evidence>
<organism evidence="3 4">
    <name type="scientific">Pendulispora albinea</name>
    <dbReference type="NCBI Taxonomy" id="2741071"/>
    <lineage>
        <taxon>Bacteria</taxon>
        <taxon>Pseudomonadati</taxon>
        <taxon>Myxococcota</taxon>
        <taxon>Myxococcia</taxon>
        <taxon>Myxococcales</taxon>
        <taxon>Sorangiineae</taxon>
        <taxon>Pendulisporaceae</taxon>
        <taxon>Pendulispora</taxon>
    </lineage>
</organism>
<reference evidence="3 4" key="1">
    <citation type="submission" date="2021-12" db="EMBL/GenBank/DDBJ databases">
        <title>Discovery of the Pendulisporaceae a myxobacterial family with distinct sporulation behavior and unique specialized metabolism.</title>
        <authorList>
            <person name="Garcia R."/>
            <person name="Popoff A."/>
            <person name="Bader C.D."/>
            <person name="Loehr J."/>
            <person name="Walesch S."/>
            <person name="Walt C."/>
            <person name="Boldt J."/>
            <person name="Bunk B."/>
            <person name="Haeckl F.J.F.P.J."/>
            <person name="Gunesch A.P."/>
            <person name="Birkelbach J."/>
            <person name="Nuebel U."/>
            <person name="Pietschmann T."/>
            <person name="Bach T."/>
            <person name="Mueller R."/>
        </authorList>
    </citation>
    <scope>NUCLEOTIDE SEQUENCE [LARGE SCALE GENOMIC DNA]</scope>
    <source>
        <strain evidence="3 4">MSr11954</strain>
    </source>
</reference>
<accession>A0ABZ2M5D2</accession>
<dbReference type="Proteomes" id="UP001370348">
    <property type="component" value="Chromosome"/>
</dbReference>
<dbReference type="RefSeq" id="WP_394826790.1">
    <property type="nucleotide sequence ID" value="NZ_CP089984.1"/>
</dbReference>
<sequence length="674" mass="74262">MKAAVPFLVPLLATLAHCAASPPATEGAKSAEPAVAATPAKPGSAAAGASSPDESFRALERRYVVEFLRRNPTVNTYLGGAGLDPSLAEADGRLRDHGARALQEEDQWLASMEKELEASSQLQSPALQIDRDVALAQVRFLVHQHQVRRYQEQSIDTYVDEPFRAVDFYLQGMTSTGPKSTGTPDEWRRLIARLRSVGPYFKTAQANLDLGVASGRTADARVLAVNGLASSEANAEYFERQLPALASTQIAGQGQERDQLLAEVREGSRAAAAAYRDFHRYLAATFFDDPKKGAKGIKARFAGDKFAMGAVEYDWALKNNLRLNTNAARLFDESWPILLATREKIVKLAREIGGRRGLALPKDDDTAVRTVFDHLSKETITSNEAMLKGYRETCFRMIDGARKNGLFDVPADYRIDIMETPEPLRGTITGAAYYPAPPFKKTGTGRFYVSPIEPGSKGPNVHQLADLCAHEAFPGHDWHFKSVAANKAEVGLVRWLTPGAVEDSSSMWLDSLAAEGWGLYSEYLVAEPTADSPHGLFTPEEHLYALRAGYYRDLRVRVDTGMHIGRLSFDAVVDLLSSVPDFLPGSCRDAKARTNADKRSSCTRAEHGALRYARDPTQAITYRVGKDIILAMRQEAGVKTPADLHRFHAAFMRQGFVPSTFFREELLREVRQAR</sequence>
<dbReference type="Pfam" id="PF05960">
    <property type="entry name" value="DUF885"/>
    <property type="match status" value="1"/>
</dbReference>
<protein>
    <submittedName>
        <fullName evidence="3">DUF885 domain-containing protein</fullName>
    </submittedName>
</protein>
<dbReference type="PANTHER" id="PTHR33361:SF2">
    <property type="entry name" value="DUF885 DOMAIN-CONTAINING PROTEIN"/>
    <property type="match status" value="1"/>
</dbReference>
<dbReference type="InterPro" id="IPR010281">
    <property type="entry name" value="DUF885"/>
</dbReference>
<name>A0ABZ2M5D2_9BACT</name>
<feature type="chain" id="PRO_5046645940" evidence="2">
    <location>
        <begin position="19"/>
        <end position="674"/>
    </location>
</feature>
<evidence type="ECO:0000256" key="2">
    <source>
        <dbReference type="SAM" id="SignalP"/>
    </source>
</evidence>
<feature type="region of interest" description="Disordered" evidence="1">
    <location>
        <begin position="23"/>
        <end position="53"/>
    </location>
</feature>
<dbReference type="EMBL" id="CP089984">
    <property type="protein sequence ID" value="WXB17159.1"/>
    <property type="molecule type" value="Genomic_DNA"/>
</dbReference>
<evidence type="ECO:0000313" key="4">
    <source>
        <dbReference type="Proteomes" id="UP001370348"/>
    </source>
</evidence>